<dbReference type="InterPro" id="IPR000734">
    <property type="entry name" value="TAG_lipase"/>
</dbReference>
<comment type="similarity">
    <text evidence="1">Belongs to the AB hydrolase superfamily. Lipase family.</text>
</comment>
<gene>
    <name evidence="3" type="ORF">PAPOLLO_LOCUS8854</name>
</gene>
<dbReference type="GO" id="GO:0016298">
    <property type="term" value="F:lipase activity"/>
    <property type="evidence" value="ECO:0007669"/>
    <property type="project" value="InterPro"/>
</dbReference>
<protein>
    <submittedName>
        <fullName evidence="3">(apollo) hypothetical protein</fullName>
    </submittedName>
</protein>
<dbReference type="Proteomes" id="UP000691718">
    <property type="component" value="Unassembled WGS sequence"/>
</dbReference>
<reference evidence="3" key="1">
    <citation type="submission" date="2021-04" db="EMBL/GenBank/DDBJ databases">
        <authorList>
            <person name="Tunstrom K."/>
        </authorList>
    </citation>
    <scope>NUCLEOTIDE SEQUENCE</scope>
</reference>
<evidence type="ECO:0000259" key="2">
    <source>
        <dbReference type="Pfam" id="PF00151"/>
    </source>
</evidence>
<name>A0A8S3WPZ2_PARAO</name>
<feature type="domain" description="Lipase" evidence="2">
    <location>
        <begin position="34"/>
        <end position="257"/>
    </location>
</feature>
<dbReference type="EMBL" id="CAJQZP010000643">
    <property type="protein sequence ID" value="CAG4974022.1"/>
    <property type="molecule type" value="Genomic_DNA"/>
</dbReference>
<dbReference type="GO" id="GO:0005615">
    <property type="term" value="C:extracellular space"/>
    <property type="evidence" value="ECO:0007669"/>
    <property type="project" value="TreeGrafter"/>
</dbReference>
<sequence length="407" mass="44407">MIKGTGHSRVPITKEGMPVEEIFRANVLEPREILLNDPTTITESGIANTQDTVVVVHGHQASAFNSLNPTLKNAYLQNYEVNVIVVDWSIYARMSYSLAVSAVPSVGTYLGDLISILINANLVELNRLHLIGFNLGAHVAGFAGRKLQGQVARITGLDPSGKQWGSNSGRLSSSDARYVEIIHTDTNGIFANGIGTALGHIDFYPNGGSNQPGCLLSNSCSHNRAWEFFAATLLANHQLVGNNCASTSQLVLNRCNGDRLAMGSNEYTKLGLPTISHRMFFGINSFIGLEEAIAAATADSDDDREYDLVIIPPDSSVVTDEEEGSDEAMVTYTLSRDLHRNIKVMVRDEGTFSSYYDFSDEELLAKNEFVGSLTFSSGCKLQPRENVHHPILLAISIRLRCKTNKLL</sequence>
<keyword evidence="4" id="KW-1185">Reference proteome</keyword>
<evidence type="ECO:0000313" key="4">
    <source>
        <dbReference type="Proteomes" id="UP000691718"/>
    </source>
</evidence>
<accession>A0A8S3WPZ2</accession>
<evidence type="ECO:0000256" key="1">
    <source>
        <dbReference type="RuleBase" id="RU004262"/>
    </source>
</evidence>
<dbReference type="AlphaFoldDB" id="A0A8S3WPZ2"/>
<organism evidence="3 4">
    <name type="scientific">Parnassius apollo</name>
    <name type="common">Apollo butterfly</name>
    <name type="synonym">Papilio apollo</name>
    <dbReference type="NCBI Taxonomy" id="110799"/>
    <lineage>
        <taxon>Eukaryota</taxon>
        <taxon>Metazoa</taxon>
        <taxon>Ecdysozoa</taxon>
        <taxon>Arthropoda</taxon>
        <taxon>Hexapoda</taxon>
        <taxon>Insecta</taxon>
        <taxon>Pterygota</taxon>
        <taxon>Neoptera</taxon>
        <taxon>Endopterygota</taxon>
        <taxon>Lepidoptera</taxon>
        <taxon>Glossata</taxon>
        <taxon>Ditrysia</taxon>
        <taxon>Papilionoidea</taxon>
        <taxon>Papilionidae</taxon>
        <taxon>Parnassiinae</taxon>
        <taxon>Parnassini</taxon>
        <taxon>Parnassius</taxon>
        <taxon>Parnassius</taxon>
    </lineage>
</organism>
<dbReference type="PANTHER" id="PTHR11610">
    <property type="entry name" value="LIPASE"/>
    <property type="match status" value="1"/>
</dbReference>
<dbReference type="PANTHER" id="PTHR11610:SF173">
    <property type="entry name" value="LIPASE DOMAIN-CONTAINING PROTEIN-RELATED"/>
    <property type="match status" value="1"/>
</dbReference>
<comment type="caution">
    <text evidence="3">The sequence shown here is derived from an EMBL/GenBank/DDBJ whole genome shotgun (WGS) entry which is preliminary data.</text>
</comment>
<dbReference type="InterPro" id="IPR013818">
    <property type="entry name" value="Lipase"/>
</dbReference>
<proteinExistence type="inferred from homology"/>
<dbReference type="GO" id="GO:0016042">
    <property type="term" value="P:lipid catabolic process"/>
    <property type="evidence" value="ECO:0007669"/>
    <property type="project" value="TreeGrafter"/>
</dbReference>
<dbReference type="OrthoDB" id="199913at2759"/>
<evidence type="ECO:0000313" key="3">
    <source>
        <dbReference type="EMBL" id="CAG4974022.1"/>
    </source>
</evidence>
<dbReference type="Pfam" id="PF00151">
    <property type="entry name" value="Lipase"/>
    <property type="match status" value="1"/>
</dbReference>